<dbReference type="EMBL" id="JAQZCI010000001">
    <property type="protein sequence ID" value="MDD7961403.1"/>
    <property type="molecule type" value="Genomic_DNA"/>
</dbReference>
<dbReference type="PANTHER" id="PTHR35149">
    <property type="entry name" value="SLL5132 PROTEIN"/>
    <property type="match status" value="1"/>
</dbReference>
<sequence>MEATLEPRLVMKGEPGKPFVGGEFFVASYQRGYRWGRDEVRRLLDDIRGNAAAAEKRRALPADYYLQPIVVLRRGDGWELVDGQQRLTTLFLITKYVATKFSDARVEYSLTYETREGSRAFLDDLDMTRRDENIDFHHIAEAYDAIVEWFGEQNSAGQAAIDIHSALSKWVFVIWYEAPAGTDPNDLFIRINRDRIPLTDSELIKALVLSNDGAAEGQSSRQQEIAAQWDGFERDLRDEQFWAFLTGKTIKQSTHIDFLFESMTPPAGLKTRPRYWTFGKVLEQVSRSGAAAFWSDVVERHGLLTGWFNDRELYHRVGYLIATGASMVDLIQSSRSLTHTAFRDHLNELTRSRLGLTRSDLSLLRYDHPRDAAKCTDVLLLMNVQTVLGSSDPGSKFSFFAYAQQGWSLEHIHARHSEDLKTEQQRRDWITAHLAEINRTTWETGAREAVEAVIAKMTAHLSLPQTRTDTAGFEDILDRVFALFSAGEDQSDDEAIHGLRNLALLQRDFNSKLNNAVFSLKRERILELDSRGAYILPCTRNVFLKYYTPSAEQQLSIWSPQDQGVYYDKLVETVSDFLRADPVSVAVEAA</sequence>
<feature type="domain" description="GmrSD restriction endonucleases N-terminal" evidence="1">
    <location>
        <begin position="24"/>
        <end position="208"/>
    </location>
</feature>
<protein>
    <submittedName>
        <fullName evidence="2">DUF262 domain-containing protein</fullName>
    </submittedName>
</protein>
<keyword evidence="3" id="KW-1185">Reference proteome</keyword>
<comment type="caution">
    <text evidence="2">The sequence shown here is derived from an EMBL/GenBank/DDBJ whole genome shotgun (WGS) entry which is preliminary data.</text>
</comment>
<evidence type="ECO:0000313" key="3">
    <source>
        <dbReference type="Proteomes" id="UP001218170"/>
    </source>
</evidence>
<organism evidence="2 3">
    <name type="scientific">Microbacterium thalli</name>
    <dbReference type="NCBI Taxonomy" id="3027921"/>
    <lineage>
        <taxon>Bacteria</taxon>
        <taxon>Bacillati</taxon>
        <taxon>Actinomycetota</taxon>
        <taxon>Actinomycetes</taxon>
        <taxon>Micrococcales</taxon>
        <taxon>Microbacteriaceae</taxon>
        <taxon>Microbacterium</taxon>
    </lineage>
</organism>
<proteinExistence type="predicted"/>
<dbReference type="Pfam" id="PF03235">
    <property type="entry name" value="GmrSD_N"/>
    <property type="match status" value="1"/>
</dbReference>
<name>A0ABT5SF32_9MICO</name>
<evidence type="ECO:0000259" key="1">
    <source>
        <dbReference type="Pfam" id="PF03235"/>
    </source>
</evidence>
<accession>A0ABT5SF32</accession>
<evidence type="ECO:0000313" key="2">
    <source>
        <dbReference type="EMBL" id="MDD7961403.1"/>
    </source>
</evidence>
<dbReference type="PANTHER" id="PTHR35149:SF1">
    <property type="entry name" value="DUF5655 DOMAIN-CONTAINING PROTEIN"/>
    <property type="match status" value="1"/>
</dbReference>
<reference evidence="2 3" key="1">
    <citation type="submission" date="2023-02" db="EMBL/GenBank/DDBJ databases">
        <title>Study of novel species of the Microbacterium genus.</title>
        <authorList>
            <person name="Arroyo-Herrera I."/>
            <person name="Roman-Ponce B."/>
            <person name="Vasquez-Murrieta M.S."/>
        </authorList>
    </citation>
    <scope>NUCLEOTIDE SEQUENCE [LARGE SCALE GENOMIC DNA]</scope>
    <source>
        <strain evidence="2 3">NE1TT3</strain>
    </source>
</reference>
<gene>
    <name evidence="2" type="ORF">PUW80_03455</name>
</gene>
<dbReference type="Proteomes" id="UP001218170">
    <property type="component" value="Unassembled WGS sequence"/>
</dbReference>
<dbReference type="RefSeq" id="WP_274263907.1">
    <property type="nucleotide sequence ID" value="NZ_JAQZCI010000001.1"/>
</dbReference>
<dbReference type="InterPro" id="IPR004919">
    <property type="entry name" value="GmrSD_N"/>
</dbReference>